<evidence type="ECO:0000256" key="13">
    <source>
        <dbReference type="SAM" id="Phobius"/>
    </source>
</evidence>
<dbReference type="PANTHER" id="PTHR45453">
    <property type="entry name" value="PHOSPHATE REGULON SENSOR PROTEIN PHOR"/>
    <property type="match status" value="1"/>
</dbReference>
<evidence type="ECO:0000256" key="2">
    <source>
        <dbReference type="ARBA" id="ARBA00004651"/>
    </source>
</evidence>
<dbReference type="EC" id="2.7.13.3" evidence="3"/>
<accession>A0A0J1IE16</accession>
<protein>
    <recommendedName>
        <fullName evidence="3">histidine kinase</fullName>
        <ecNumber evidence="3">2.7.13.3</ecNumber>
    </recommendedName>
</protein>
<comment type="catalytic activity">
    <reaction evidence="1">
        <text>ATP + protein L-histidine = ADP + protein N-phospho-L-histidine.</text>
        <dbReference type="EC" id="2.7.13.3"/>
    </reaction>
</comment>
<evidence type="ECO:0000256" key="10">
    <source>
        <dbReference type="ARBA" id="ARBA00022989"/>
    </source>
</evidence>
<evidence type="ECO:0000256" key="11">
    <source>
        <dbReference type="ARBA" id="ARBA00023012"/>
    </source>
</evidence>
<feature type="transmembrane region" description="Helical" evidence="13">
    <location>
        <begin position="35"/>
        <end position="55"/>
    </location>
</feature>
<organism evidence="15 16">
    <name type="scientific">Niallia circulans</name>
    <name type="common">Bacillus circulans</name>
    <dbReference type="NCBI Taxonomy" id="1397"/>
    <lineage>
        <taxon>Bacteria</taxon>
        <taxon>Bacillati</taxon>
        <taxon>Bacillota</taxon>
        <taxon>Bacilli</taxon>
        <taxon>Bacillales</taxon>
        <taxon>Bacillaceae</taxon>
        <taxon>Niallia</taxon>
    </lineage>
</organism>
<dbReference type="OrthoDB" id="9780487at2"/>
<evidence type="ECO:0000313" key="15">
    <source>
        <dbReference type="EMBL" id="KLV24197.1"/>
    </source>
</evidence>
<dbReference type="AlphaFoldDB" id="A0A0J1IE16"/>
<dbReference type="GO" id="GO:0005886">
    <property type="term" value="C:plasma membrane"/>
    <property type="evidence" value="ECO:0007669"/>
    <property type="project" value="UniProtKB-SubCell"/>
</dbReference>
<dbReference type="EMBL" id="LDPH01000021">
    <property type="protein sequence ID" value="KLV24197.1"/>
    <property type="molecule type" value="Genomic_DNA"/>
</dbReference>
<evidence type="ECO:0000256" key="8">
    <source>
        <dbReference type="ARBA" id="ARBA00022777"/>
    </source>
</evidence>
<sequence length="333" mass="39086">MIRQFLIEKRSWILFILFLQLFQLFMAIIDETISFYSMIYVSFISILLFLIFCFIRYQKETKFYKSLSAREDDLDLTSLAPAKTPFEKIIADSFTTQTSMLKTERYQNLQQLELEKDELLSWIHEVKTPLTALRLLIDAIENQKMKTSLTFEWLRIHHLLDQQLYQKRFSFIQNDLYIENVDLEVVLFEEIKTLQSWCIQKGIGFDIELQKKMILTDGKWLSFIIRQLLSNAVKYSNESDIIIRSYGNDGYSCLEITDNGIGISPQDLPRIFEKGFTSTSKHQNNFATGMGLYLSKKIADVLKINIAVHSKLNRGTTFILTFPKNNEFNQIHN</sequence>
<keyword evidence="4" id="KW-1003">Cell membrane</keyword>
<dbReference type="SUPFAM" id="SSF55874">
    <property type="entry name" value="ATPase domain of HSP90 chaperone/DNA topoisomerase II/histidine kinase"/>
    <property type="match status" value="1"/>
</dbReference>
<evidence type="ECO:0000256" key="12">
    <source>
        <dbReference type="ARBA" id="ARBA00023136"/>
    </source>
</evidence>
<keyword evidence="5" id="KW-0808">Transferase</keyword>
<evidence type="ECO:0000313" key="16">
    <source>
        <dbReference type="Proteomes" id="UP000036045"/>
    </source>
</evidence>
<feature type="transmembrane region" description="Helical" evidence="13">
    <location>
        <begin position="12"/>
        <end position="29"/>
    </location>
</feature>
<keyword evidence="11" id="KW-0902">Two-component regulatory system</keyword>
<dbReference type="InterPro" id="IPR005467">
    <property type="entry name" value="His_kinase_dom"/>
</dbReference>
<keyword evidence="8 15" id="KW-0418">Kinase</keyword>
<keyword evidence="12 13" id="KW-0472">Membrane</keyword>
<dbReference type="InterPro" id="IPR004358">
    <property type="entry name" value="Sig_transdc_His_kin-like_C"/>
</dbReference>
<comment type="caution">
    <text evidence="15">The sequence shown here is derived from an EMBL/GenBank/DDBJ whole genome shotgun (WGS) entry which is preliminary data.</text>
</comment>
<name>A0A0J1IE16_NIACI</name>
<reference evidence="15 16" key="1">
    <citation type="submission" date="2015-05" db="EMBL/GenBank/DDBJ databases">
        <title>Whole genome sequence and identification of bacterial endophytes from Costus igneus.</title>
        <authorList>
            <person name="Lee Y.P."/>
            <person name="Gan H.M."/>
            <person name="Eng W."/>
            <person name="Wheatley M.S."/>
            <person name="Caraballo A."/>
            <person name="Polter S."/>
            <person name="Savka M.A."/>
            <person name="Hudson A.O."/>
        </authorList>
    </citation>
    <scope>NUCLEOTIDE SEQUENCE [LARGE SCALE GENOMIC DNA]</scope>
    <source>
        <strain evidence="15 16">RIT379</strain>
    </source>
</reference>
<feature type="domain" description="Histidine kinase" evidence="14">
    <location>
        <begin position="121"/>
        <end position="326"/>
    </location>
</feature>
<dbReference type="PRINTS" id="PR00344">
    <property type="entry name" value="BCTRLSENSOR"/>
</dbReference>
<evidence type="ECO:0000256" key="9">
    <source>
        <dbReference type="ARBA" id="ARBA00022840"/>
    </source>
</evidence>
<dbReference type="InterPro" id="IPR036890">
    <property type="entry name" value="HATPase_C_sf"/>
</dbReference>
<proteinExistence type="predicted"/>
<evidence type="ECO:0000256" key="4">
    <source>
        <dbReference type="ARBA" id="ARBA00022475"/>
    </source>
</evidence>
<dbReference type="GO" id="GO:0000155">
    <property type="term" value="F:phosphorelay sensor kinase activity"/>
    <property type="evidence" value="ECO:0007669"/>
    <property type="project" value="TreeGrafter"/>
</dbReference>
<comment type="subcellular location">
    <subcellularLocation>
        <location evidence="2">Cell membrane</location>
        <topology evidence="2">Multi-pass membrane protein</topology>
    </subcellularLocation>
</comment>
<evidence type="ECO:0000256" key="5">
    <source>
        <dbReference type="ARBA" id="ARBA00022679"/>
    </source>
</evidence>
<evidence type="ECO:0000256" key="6">
    <source>
        <dbReference type="ARBA" id="ARBA00022692"/>
    </source>
</evidence>
<dbReference type="GO" id="GO:0005524">
    <property type="term" value="F:ATP binding"/>
    <property type="evidence" value="ECO:0007669"/>
    <property type="project" value="UniProtKB-KW"/>
</dbReference>
<dbReference type="PROSITE" id="PS50109">
    <property type="entry name" value="HIS_KIN"/>
    <property type="match status" value="1"/>
</dbReference>
<dbReference type="PATRIC" id="fig|1397.4.peg.2264"/>
<keyword evidence="9" id="KW-0067">ATP-binding</keyword>
<dbReference type="GO" id="GO:0004721">
    <property type="term" value="F:phosphoprotein phosphatase activity"/>
    <property type="evidence" value="ECO:0007669"/>
    <property type="project" value="TreeGrafter"/>
</dbReference>
<dbReference type="Proteomes" id="UP000036045">
    <property type="component" value="Unassembled WGS sequence"/>
</dbReference>
<keyword evidence="10 13" id="KW-1133">Transmembrane helix</keyword>
<gene>
    <name evidence="15" type="ORF">ABW02_17820</name>
</gene>
<dbReference type="GO" id="GO:0016036">
    <property type="term" value="P:cellular response to phosphate starvation"/>
    <property type="evidence" value="ECO:0007669"/>
    <property type="project" value="TreeGrafter"/>
</dbReference>
<keyword evidence="16" id="KW-1185">Reference proteome</keyword>
<dbReference type="RefSeq" id="WP_047943628.1">
    <property type="nucleotide sequence ID" value="NZ_LDPH01000021.1"/>
</dbReference>
<dbReference type="InterPro" id="IPR050351">
    <property type="entry name" value="BphY/WalK/GraS-like"/>
</dbReference>
<dbReference type="SMART" id="SM00387">
    <property type="entry name" value="HATPase_c"/>
    <property type="match status" value="1"/>
</dbReference>
<evidence type="ECO:0000259" key="14">
    <source>
        <dbReference type="PROSITE" id="PS50109"/>
    </source>
</evidence>
<dbReference type="PANTHER" id="PTHR45453:SF2">
    <property type="entry name" value="HISTIDINE KINASE"/>
    <property type="match status" value="1"/>
</dbReference>
<keyword evidence="6 13" id="KW-0812">Transmembrane</keyword>
<evidence type="ECO:0000256" key="7">
    <source>
        <dbReference type="ARBA" id="ARBA00022741"/>
    </source>
</evidence>
<dbReference type="InterPro" id="IPR003594">
    <property type="entry name" value="HATPase_dom"/>
</dbReference>
<evidence type="ECO:0000256" key="1">
    <source>
        <dbReference type="ARBA" id="ARBA00000085"/>
    </source>
</evidence>
<keyword evidence="7" id="KW-0547">Nucleotide-binding</keyword>
<dbReference type="Gene3D" id="3.30.565.10">
    <property type="entry name" value="Histidine kinase-like ATPase, C-terminal domain"/>
    <property type="match status" value="1"/>
</dbReference>
<dbReference type="Pfam" id="PF02518">
    <property type="entry name" value="HATPase_c"/>
    <property type="match status" value="1"/>
</dbReference>
<evidence type="ECO:0000256" key="3">
    <source>
        <dbReference type="ARBA" id="ARBA00012438"/>
    </source>
</evidence>